<dbReference type="Gene3D" id="3.40.50.1100">
    <property type="match status" value="2"/>
</dbReference>
<gene>
    <name evidence="10" type="ORF">BN938_0944</name>
</gene>
<keyword evidence="5 10" id="KW-0808">Transferase</keyword>
<dbReference type="Pfam" id="PF00291">
    <property type="entry name" value="PALP"/>
    <property type="match status" value="1"/>
</dbReference>
<comment type="cofactor">
    <cofactor evidence="1">
        <name>pyridoxal 5'-phosphate</name>
        <dbReference type="ChEBI" id="CHEBI:597326"/>
    </cofactor>
</comment>
<dbReference type="FunFam" id="3.40.50.1100:FF:000006">
    <property type="entry name" value="Cysteine synthase"/>
    <property type="match status" value="1"/>
</dbReference>
<keyword evidence="6" id="KW-0663">Pyridoxal phosphate</keyword>
<dbReference type="InterPro" id="IPR036052">
    <property type="entry name" value="TrpB-like_PALP_sf"/>
</dbReference>
<evidence type="ECO:0000259" key="9">
    <source>
        <dbReference type="Pfam" id="PF00291"/>
    </source>
</evidence>
<evidence type="ECO:0000313" key="11">
    <source>
        <dbReference type="Proteomes" id="UP000027616"/>
    </source>
</evidence>
<comment type="similarity">
    <text evidence="2">Belongs to the cysteine synthase/cystathionine beta-synthase family.</text>
</comment>
<dbReference type="eggNOG" id="COG0031">
    <property type="taxonomic scope" value="Bacteria"/>
</dbReference>
<dbReference type="PATRIC" id="fig|1433126.3.peg.942"/>
<dbReference type="PANTHER" id="PTHR10314">
    <property type="entry name" value="CYSTATHIONINE BETA-SYNTHASE"/>
    <property type="match status" value="1"/>
</dbReference>
<dbReference type="InterPro" id="IPR050214">
    <property type="entry name" value="Cys_Synth/Cystath_Beta-Synth"/>
</dbReference>
<evidence type="ECO:0000313" key="10">
    <source>
        <dbReference type="EMBL" id="CDN31043.1"/>
    </source>
</evidence>
<evidence type="ECO:0000256" key="1">
    <source>
        <dbReference type="ARBA" id="ARBA00001933"/>
    </source>
</evidence>
<dbReference type="AlphaFoldDB" id="A0A060RB69"/>
<evidence type="ECO:0000256" key="7">
    <source>
        <dbReference type="ARBA" id="ARBA00023192"/>
    </source>
</evidence>
<dbReference type="KEGG" id="rbc:BN938_0944"/>
<evidence type="ECO:0000256" key="8">
    <source>
        <dbReference type="ARBA" id="ARBA00047931"/>
    </source>
</evidence>
<keyword evidence="7" id="KW-0198">Cysteine biosynthesis</keyword>
<dbReference type="CDD" id="cd01561">
    <property type="entry name" value="CBS_like"/>
    <property type="match status" value="1"/>
</dbReference>
<keyword evidence="4" id="KW-0028">Amino-acid biosynthesis</keyword>
<name>A0A060RB69_9BACT</name>
<sequence length="337" mass="37050">MNNEQLKKLECIQSLVGRTPLLKINFKFRGKLCTIYAKAEYYNLTGSIKDRMAYHILRKAYQTGAIKEGDCICEATSGNTGIAISAIGRMLGHSVTIYMPNWMSIERQSVIRGYGAEVRLVTPEEGGFLGSIAMAESRKKECDKVFLPRQFDNHANCEAHYTTTGPEIWAQMEQIGEQPDIFVAGVGTGGTAMGVGKYFKERDPSIKIHPMEPENSPTLRTGYKVGKHRIQGISDEFIPSIVDLTKLDDIVSVDDGDGIIMAQKLARSLGLGVGISSGANFIAAVKLLIDNPGARVVTVFSDDNKKYLSTDYIKEEPVKEGMLSPEIELLGMEAIRS</sequence>
<dbReference type="EMBL" id="HG934468">
    <property type="protein sequence ID" value="CDN31043.1"/>
    <property type="molecule type" value="Genomic_DNA"/>
</dbReference>
<keyword evidence="11" id="KW-1185">Reference proteome</keyword>
<organism evidence="10 11">
    <name type="scientific">Mucinivorans hirudinis</name>
    <dbReference type="NCBI Taxonomy" id="1433126"/>
    <lineage>
        <taxon>Bacteria</taxon>
        <taxon>Pseudomonadati</taxon>
        <taxon>Bacteroidota</taxon>
        <taxon>Bacteroidia</taxon>
        <taxon>Bacteroidales</taxon>
        <taxon>Rikenellaceae</taxon>
        <taxon>Mucinivorans</taxon>
    </lineage>
</organism>
<evidence type="ECO:0000256" key="4">
    <source>
        <dbReference type="ARBA" id="ARBA00022605"/>
    </source>
</evidence>
<evidence type="ECO:0000256" key="2">
    <source>
        <dbReference type="ARBA" id="ARBA00007103"/>
    </source>
</evidence>
<dbReference type="HOGENOM" id="CLU_021018_1_0_10"/>
<dbReference type="GO" id="GO:0004124">
    <property type="term" value="F:cysteine synthase activity"/>
    <property type="evidence" value="ECO:0007669"/>
    <property type="project" value="UniProtKB-EC"/>
</dbReference>
<evidence type="ECO:0000256" key="6">
    <source>
        <dbReference type="ARBA" id="ARBA00022898"/>
    </source>
</evidence>
<evidence type="ECO:0000256" key="5">
    <source>
        <dbReference type="ARBA" id="ARBA00022679"/>
    </source>
</evidence>
<protein>
    <recommendedName>
        <fullName evidence="3">cysteine synthase</fullName>
        <ecNumber evidence="3">2.5.1.47</ecNumber>
    </recommendedName>
</protein>
<evidence type="ECO:0000256" key="3">
    <source>
        <dbReference type="ARBA" id="ARBA00012681"/>
    </source>
</evidence>
<dbReference type="Proteomes" id="UP000027616">
    <property type="component" value="Chromosome I"/>
</dbReference>
<reference evidence="10 11" key="1">
    <citation type="journal article" date="2015" name="Genome Announc.">
        <title>Complete Genome Sequence of the Novel Leech Symbiont Mucinivorans hirudinis M3T.</title>
        <authorList>
            <person name="Nelson M.C."/>
            <person name="Bomar L."/>
            <person name="Graf J."/>
        </authorList>
    </citation>
    <scope>NUCLEOTIDE SEQUENCE [LARGE SCALE GENOMIC DNA]</scope>
    <source>
        <strain evidence="11">M3</strain>
    </source>
</reference>
<dbReference type="STRING" id="1433126.BN938_0944"/>
<accession>A0A060RB69</accession>
<feature type="domain" description="Tryptophan synthase beta chain-like PALP" evidence="9">
    <location>
        <begin position="13"/>
        <end position="302"/>
    </location>
</feature>
<dbReference type="OrthoDB" id="9808024at2"/>
<proteinExistence type="inferred from homology"/>
<dbReference type="InterPro" id="IPR001926">
    <property type="entry name" value="TrpB-like_PALP"/>
</dbReference>
<dbReference type="EC" id="2.5.1.47" evidence="3"/>
<comment type="catalytic activity">
    <reaction evidence="8">
        <text>O-acetyl-L-serine + hydrogen sulfide = L-cysteine + acetate</text>
        <dbReference type="Rhea" id="RHEA:14829"/>
        <dbReference type="ChEBI" id="CHEBI:29919"/>
        <dbReference type="ChEBI" id="CHEBI:30089"/>
        <dbReference type="ChEBI" id="CHEBI:35235"/>
        <dbReference type="ChEBI" id="CHEBI:58340"/>
        <dbReference type="EC" id="2.5.1.47"/>
    </reaction>
</comment>
<dbReference type="SUPFAM" id="SSF53686">
    <property type="entry name" value="Tryptophan synthase beta subunit-like PLP-dependent enzymes"/>
    <property type="match status" value="1"/>
</dbReference>